<keyword evidence="9 10" id="KW-0119">Carbohydrate metabolism</keyword>
<evidence type="ECO:0000256" key="3">
    <source>
        <dbReference type="ARBA" id="ARBA00004947"/>
    </source>
</evidence>
<evidence type="ECO:0000313" key="13">
    <source>
        <dbReference type="Proteomes" id="UP000541470"/>
    </source>
</evidence>
<dbReference type="PANTHER" id="PTHR43725:SF53">
    <property type="entry name" value="UDP-ARABINOSE 4-EPIMERASE 1"/>
    <property type="match status" value="1"/>
</dbReference>
<dbReference type="PANTHER" id="PTHR43725">
    <property type="entry name" value="UDP-GLUCOSE 4-EPIMERASE"/>
    <property type="match status" value="1"/>
</dbReference>
<proteinExistence type="inferred from homology"/>
<dbReference type="Proteomes" id="UP000541470">
    <property type="component" value="Unassembled WGS sequence"/>
</dbReference>
<dbReference type="GO" id="GO:0003978">
    <property type="term" value="F:UDP-glucose 4-epimerase activity"/>
    <property type="evidence" value="ECO:0007669"/>
    <property type="project" value="UniProtKB-UniRule"/>
</dbReference>
<organism evidence="12 13">
    <name type="scientific">Rhizobium terricola</name>
    <dbReference type="NCBI Taxonomy" id="2728849"/>
    <lineage>
        <taxon>Bacteria</taxon>
        <taxon>Pseudomonadati</taxon>
        <taxon>Pseudomonadota</taxon>
        <taxon>Alphaproteobacteria</taxon>
        <taxon>Hyphomicrobiales</taxon>
        <taxon>Rhizobiaceae</taxon>
        <taxon>Rhizobium/Agrobacterium group</taxon>
        <taxon>Rhizobium</taxon>
    </lineage>
</organism>
<evidence type="ECO:0000256" key="8">
    <source>
        <dbReference type="ARBA" id="ARBA00023235"/>
    </source>
</evidence>
<accession>A0A7Y0FWK6</accession>
<dbReference type="InterPro" id="IPR001509">
    <property type="entry name" value="Epimerase_deHydtase"/>
</dbReference>
<comment type="cofactor">
    <cofactor evidence="2 10">
        <name>NAD(+)</name>
        <dbReference type="ChEBI" id="CHEBI:57540"/>
    </cofactor>
</comment>
<evidence type="ECO:0000256" key="1">
    <source>
        <dbReference type="ARBA" id="ARBA00000083"/>
    </source>
</evidence>
<dbReference type="AlphaFoldDB" id="A0A7Y0FWK6"/>
<dbReference type="RefSeq" id="WP_169590908.1">
    <property type="nucleotide sequence ID" value="NZ_JABBGK010000002.1"/>
</dbReference>
<dbReference type="UniPathway" id="UPA00214"/>
<dbReference type="NCBIfam" id="TIGR01179">
    <property type="entry name" value="galE"/>
    <property type="match status" value="1"/>
</dbReference>
<dbReference type="InterPro" id="IPR005886">
    <property type="entry name" value="UDP_G4E"/>
</dbReference>
<dbReference type="EMBL" id="JABBGK010000002">
    <property type="protein sequence ID" value="NML74941.1"/>
    <property type="molecule type" value="Genomic_DNA"/>
</dbReference>
<dbReference type="Gene3D" id="3.40.50.720">
    <property type="entry name" value="NAD(P)-binding Rossmann-like Domain"/>
    <property type="match status" value="1"/>
</dbReference>
<comment type="pathway">
    <text evidence="3 10">Carbohydrate metabolism; galactose metabolism.</text>
</comment>
<dbReference type="InterPro" id="IPR036291">
    <property type="entry name" value="NAD(P)-bd_dom_sf"/>
</dbReference>
<dbReference type="EC" id="5.1.3.2" evidence="5 10"/>
<evidence type="ECO:0000256" key="4">
    <source>
        <dbReference type="ARBA" id="ARBA00007637"/>
    </source>
</evidence>
<dbReference type="Gene3D" id="3.90.25.10">
    <property type="entry name" value="UDP-galactose 4-epimerase, domain 1"/>
    <property type="match status" value="1"/>
</dbReference>
<evidence type="ECO:0000256" key="7">
    <source>
        <dbReference type="ARBA" id="ARBA00023027"/>
    </source>
</evidence>
<comment type="caution">
    <text evidence="12">The sequence shown here is derived from an EMBL/GenBank/DDBJ whole genome shotgun (WGS) entry which is preliminary data.</text>
</comment>
<feature type="domain" description="NAD-dependent epimerase/dehydratase" evidence="11">
    <location>
        <begin position="3"/>
        <end position="253"/>
    </location>
</feature>
<dbReference type="GO" id="GO:0033499">
    <property type="term" value="P:galactose catabolic process via UDP-galactose, Leloir pathway"/>
    <property type="evidence" value="ECO:0007669"/>
    <property type="project" value="TreeGrafter"/>
</dbReference>
<dbReference type="Pfam" id="PF01370">
    <property type="entry name" value="Epimerase"/>
    <property type="match status" value="1"/>
</dbReference>
<comment type="subunit">
    <text evidence="10">Homodimer.</text>
</comment>
<evidence type="ECO:0000256" key="2">
    <source>
        <dbReference type="ARBA" id="ARBA00001911"/>
    </source>
</evidence>
<keyword evidence="13" id="KW-1185">Reference proteome</keyword>
<keyword evidence="8 10" id="KW-0413">Isomerase</keyword>
<dbReference type="CDD" id="cd05247">
    <property type="entry name" value="UDP_G4E_1_SDR_e"/>
    <property type="match status" value="1"/>
</dbReference>
<protein>
    <recommendedName>
        <fullName evidence="6 10">UDP-glucose 4-epimerase</fullName>
        <ecNumber evidence="5 10">5.1.3.2</ecNumber>
    </recommendedName>
</protein>
<sequence>MAILVTGGAGYIGSHMVWALLDAGEDVVVIDRLSTGFRWAVAPQARFYLGDVGDETVLRQVFAENAIEAIIHFAGSIVVPESVADPLSYYENNTGKTRVLMSAALKAGVNRLIFSSTAAVYGTPDVAEPVSETAPLRPENPYGQSKLMSELMLRDVAHAHDFRYVALRYFNVAGADPQGRTGQSTDSATHLIKVACEAALGKRRSVSVYGTDYPTRDGTGIRDYIHVADLVEAHLCALAHLRRGGTSLVANCGYGKGFSVLDVLNAVTRAAGRPIAIEYGPRRAGDAAFVVADASLARKELGWVPRHDDLDRIVETAIAWEARLSHDVSNDIGTLRRRLAASGF</sequence>
<reference evidence="12 13" key="1">
    <citation type="submission" date="2020-04" db="EMBL/GenBank/DDBJ databases">
        <title>Rhizobium sp. S-51 isolated from soil.</title>
        <authorList>
            <person name="Dahal R.H."/>
        </authorList>
    </citation>
    <scope>NUCLEOTIDE SEQUENCE [LARGE SCALE GENOMIC DNA]</scope>
    <source>
        <strain evidence="12 13">S-51</strain>
    </source>
</reference>
<gene>
    <name evidence="12" type="primary">galE</name>
    <name evidence="12" type="ORF">HHL25_12475</name>
</gene>
<name>A0A7Y0FWK6_9HYPH</name>
<evidence type="ECO:0000256" key="5">
    <source>
        <dbReference type="ARBA" id="ARBA00013189"/>
    </source>
</evidence>
<evidence type="ECO:0000256" key="10">
    <source>
        <dbReference type="RuleBase" id="RU366046"/>
    </source>
</evidence>
<keyword evidence="7 10" id="KW-0520">NAD</keyword>
<evidence type="ECO:0000256" key="9">
    <source>
        <dbReference type="ARBA" id="ARBA00023277"/>
    </source>
</evidence>
<evidence type="ECO:0000313" key="12">
    <source>
        <dbReference type="EMBL" id="NML74941.1"/>
    </source>
</evidence>
<evidence type="ECO:0000256" key="6">
    <source>
        <dbReference type="ARBA" id="ARBA00018569"/>
    </source>
</evidence>
<comment type="similarity">
    <text evidence="4 10">Belongs to the NAD(P)-dependent epimerase/dehydratase family.</text>
</comment>
<comment type="catalytic activity">
    <reaction evidence="1 10">
        <text>UDP-alpha-D-glucose = UDP-alpha-D-galactose</text>
        <dbReference type="Rhea" id="RHEA:22168"/>
        <dbReference type="ChEBI" id="CHEBI:58885"/>
        <dbReference type="ChEBI" id="CHEBI:66914"/>
        <dbReference type="EC" id="5.1.3.2"/>
    </reaction>
</comment>
<dbReference type="SUPFAM" id="SSF51735">
    <property type="entry name" value="NAD(P)-binding Rossmann-fold domains"/>
    <property type="match status" value="1"/>
</dbReference>
<evidence type="ECO:0000259" key="11">
    <source>
        <dbReference type="Pfam" id="PF01370"/>
    </source>
</evidence>